<feature type="domain" description="DUF397" evidence="2">
    <location>
        <begin position="179"/>
        <end position="230"/>
    </location>
</feature>
<protein>
    <submittedName>
        <fullName evidence="3">Uncharacterized protein DUF397</fullName>
    </submittedName>
</protein>
<dbReference type="Proteomes" id="UP000318186">
    <property type="component" value="Unassembled WGS sequence"/>
</dbReference>
<reference evidence="3 4" key="1">
    <citation type="submission" date="2019-06" db="EMBL/GenBank/DDBJ databases">
        <title>Sequencing the genomes of 1000 actinobacteria strains.</title>
        <authorList>
            <person name="Klenk H.-P."/>
        </authorList>
    </citation>
    <scope>NUCLEOTIDE SEQUENCE [LARGE SCALE GENOMIC DNA]</scope>
    <source>
        <strain evidence="3 4">DSM 42059</strain>
    </source>
</reference>
<evidence type="ECO:0000256" key="1">
    <source>
        <dbReference type="SAM" id="MobiDB-lite"/>
    </source>
</evidence>
<sequence length="232" mass="24555">MNVEIQPHVRDAASQFGAGVPYALKVLAGRLADDPDMGRPSDLPGILTVEVDGDLFEDCPALAIGYIREPDRLEIRYVTPISAAEPSTTAQHQDREEDREQPAGPAVAAVTVREVADSWRRITGRLQHRAPTPTQPPGHHGPLGPSAARAGRAMSTERAWFKSSHSGDEGGACLAVAYAWRKSSHSGGEGGQCVEAAAHPAAVHVRDSKHPEGPALALPPAAWAAFTAHVGR</sequence>
<feature type="region of interest" description="Disordered" evidence="1">
    <location>
        <begin position="84"/>
        <end position="106"/>
    </location>
</feature>
<gene>
    <name evidence="3" type="ORF">FHX80_113343</name>
</gene>
<dbReference type="Pfam" id="PF04149">
    <property type="entry name" value="DUF397"/>
    <property type="match status" value="1"/>
</dbReference>
<feature type="compositionally biased region" description="Basic and acidic residues" evidence="1">
    <location>
        <begin position="92"/>
        <end position="101"/>
    </location>
</feature>
<dbReference type="InterPro" id="IPR007278">
    <property type="entry name" value="DUF397"/>
</dbReference>
<proteinExistence type="predicted"/>
<comment type="caution">
    <text evidence="3">The sequence shown here is derived from an EMBL/GenBank/DDBJ whole genome shotgun (WGS) entry which is preliminary data.</text>
</comment>
<name>A0A561UZS2_9ACTN</name>
<evidence type="ECO:0000313" key="4">
    <source>
        <dbReference type="Proteomes" id="UP000318186"/>
    </source>
</evidence>
<accession>A0A561UZS2</accession>
<dbReference type="AlphaFoldDB" id="A0A561UZS2"/>
<organism evidence="3 4">
    <name type="scientific">Streptomyces brevispora</name>
    <dbReference type="NCBI Taxonomy" id="887462"/>
    <lineage>
        <taxon>Bacteria</taxon>
        <taxon>Bacillati</taxon>
        <taxon>Actinomycetota</taxon>
        <taxon>Actinomycetes</taxon>
        <taxon>Kitasatosporales</taxon>
        <taxon>Streptomycetaceae</taxon>
        <taxon>Streptomyces</taxon>
    </lineage>
</organism>
<evidence type="ECO:0000259" key="2">
    <source>
        <dbReference type="Pfam" id="PF04149"/>
    </source>
</evidence>
<feature type="region of interest" description="Disordered" evidence="1">
    <location>
        <begin position="126"/>
        <end position="154"/>
    </location>
</feature>
<dbReference type="EMBL" id="VIWW01000001">
    <property type="protein sequence ID" value="TWG04871.1"/>
    <property type="molecule type" value="Genomic_DNA"/>
</dbReference>
<evidence type="ECO:0000313" key="3">
    <source>
        <dbReference type="EMBL" id="TWG04871.1"/>
    </source>
</evidence>